<dbReference type="Gene3D" id="3.40.50.300">
    <property type="entry name" value="P-loop containing nucleotide triphosphate hydrolases"/>
    <property type="match status" value="1"/>
</dbReference>
<dbReference type="CDD" id="cd03230">
    <property type="entry name" value="ABC_DR_subfamily_A"/>
    <property type="match status" value="1"/>
</dbReference>
<dbReference type="InterPro" id="IPR050763">
    <property type="entry name" value="ABC_transporter_ATP-binding"/>
</dbReference>
<name>F2KNH5_ARCVS</name>
<dbReference type="SMART" id="SM00382">
    <property type="entry name" value="AAA"/>
    <property type="match status" value="1"/>
</dbReference>
<organism evidence="7 8">
    <name type="scientific">Archaeoglobus veneficus (strain DSM 11195 / SNP6)</name>
    <dbReference type="NCBI Taxonomy" id="693661"/>
    <lineage>
        <taxon>Archaea</taxon>
        <taxon>Methanobacteriati</taxon>
        <taxon>Methanobacteriota</taxon>
        <taxon>Archaeoglobi</taxon>
        <taxon>Archaeoglobales</taxon>
        <taxon>Archaeoglobaceae</taxon>
        <taxon>Archaeoglobus</taxon>
    </lineage>
</organism>
<dbReference type="OrthoDB" id="87732at2157"/>
<evidence type="ECO:0000259" key="6">
    <source>
        <dbReference type="PROSITE" id="PS50893"/>
    </source>
</evidence>
<dbReference type="GO" id="GO:0005524">
    <property type="term" value="F:ATP binding"/>
    <property type="evidence" value="ECO:0007669"/>
    <property type="project" value="UniProtKB-KW"/>
</dbReference>
<dbReference type="PANTHER" id="PTHR42711">
    <property type="entry name" value="ABC TRANSPORTER ATP-BINDING PROTEIN"/>
    <property type="match status" value="1"/>
</dbReference>
<dbReference type="NCBIfam" id="TIGR01189">
    <property type="entry name" value="ccmA"/>
    <property type="match status" value="1"/>
</dbReference>
<gene>
    <name evidence="7" type="ordered locus">Arcve_1373</name>
</gene>
<dbReference type="GO" id="GO:0016887">
    <property type="term" value="F:ATP hydrolysis activity"/>
    <property type="evidence" value="ECO:0007669"/>
    <property type="project" value="InterPro"/>
</dbReference>
<dbReference type="GO" id="GO:0017004">
    <property type="term" value="P:cytochrome complex assembly"/>
    <property type="evidence" value="ECO:0007669"/>
    <property type="project" value="UniProtKB-KW"/>
</dbReference>
<evidence type="ECO:0000313" key="7">
    <source>
        <dbReference type="EMBL" id="AEA47377.1"/>
    </source>
</evidence>
<evidence type="ECO:0000256" key="1">
    <source>
        <dbReference type="ARBA" id="ARBA00005417"/>
    </source>
</evidence>
<dbReference type="Proteomes" id="UP000008136">
    <property type="component" value="Chromosome"/>
</dbReference>
<dbReference type="InterPro" id="IPR003593">
    <property type="entry name" value="AAA+_ATPase"/>
</dbReference>
<protein>
    <submittedName>
        <fullName evidence="7">Sulfate-transporting ATPase</fullName>
        <ecNumber evidence="7">3.6.3.25</ecNumber>
    </submittedName>
</protein>
<keyword evidence="3" id="KW-0547">Nucleotide-binding</keyword>
<comment type="similarity">
    <text evidence="1">Belongs to the ABC transporter superfamily.</text>
</comment>
<dbReference type="SUPFAM" id="SSF52540">
    <property type="entry name" value="P-loop containing nucleoside triphosphate hydrolases"/>
    <property type="match status" value="1"/>
</dbReference>
<evidence type="ECO:0000256" key="3">
    <source>
        <dbReference type="ARBA" id="ARBA00022741"/>
    </source>
</evidence>
<dbReference type="EC" id="3.6.3.25" evidence="7"/>
<dbReference type="RefSeq" id="WP_013684038.1">
    <property type="nucleotide sequence ID" value="NC_015320.1"/>
</dbReference>
<proteinExistence type="inferred from homology"/>
<sequence length="231" mass="26338">MRVIVLRDVIKKYGYFTALKGVSLEVDAGEKLAILGPNGAGKTTLVKLISGQTRPTKGDVLVLNMKAWKFNAELRRKIGFVSHNPMLYDELTAYENLRFYGRLYDVKDLEKRIEEILKQVKLYERRHARVKTFSRGMKQRLSIARALLHDPEILILDEPTSGLDVEGRRELIAYLKRYGEGRTILLTTHDISEAVSLCDRAVILLDGKIVEDCRASEAEERYMRVVGLEGN</sequence>
<evidence type="ECO:0000256" key="2">
    <source>
        <dbReference type="ARBA" id="ARBA00022448"/>
    </source>
</evidence>
<feature type="domain" description="ABC transporter" evidence="6">
    <location>
        <begin position="4"/>
        <end position="231"/>
    </location>
</feature>
<dbReference type="KEGG" id="ave:Arcve_1373"/>
<reference evidence="7 8" key="1">
    <citation type="submission" date="2011-03" db="EMBL/GenBank/DDBJ databases">
        <title>The complete genome of Archaeoglobus veneficus SNP6.</title>
        <authorList>
            <consortium name="US DOE Joint Genome Institute (JGI-PGF)"/>
            <person name="Lucas S."/>
            <person name="Copeland A."/>
            <person name="Lapidus A."/>
            <person name="Bruce D."/>
            <person name="Goodwin L."/>
            <person name="Pitluck S."/>
            <person name="Kyrpides N."/>
            <person name="Mavromatis K."/>
            <person name="Pagani I."/>
            <person name="Ivanova N."/>
            <person name="Mikhailova N."/>
            <person name="Lu M."/>
            <person name="Detter J.C."/>
            <person name="Tapia R."/>
            <person name="Han C."/>
            <person name="Land M."/>
            <person name="Hauser L."/>
            <person name="Markowitz V."/>
            <person name="Cheng J.-F."/>
            <person name="Hugenholtz P."/>
            <person name="Woyke T."/>
            <person name="Wu D."/>
            <person name="Spring S."/>
            <person name="Brambilla E."/>
            <person name="Klenk H.-P."/>
            <person name="Eisen J.A."/>
        </authorList>
    </citation>
    <scope>NUCLEOTIDE SEQUENCE [LARGE SCALE GENOMIC DNA]</scope>
    <source>
        <strain>SNP6</strain>
    </source>
</reference>
<dbReference type="EMBL" id="CP002588">
    <property type="protein sequence ID" value="AEA47377.1"/>
    <property type="molecule type" value="Genomic_DNA"/>
</dbReference>
<dbReference type="InterPro" id="IPR003439">
    <property type="entry name" value="ABC_transporter-like_ATP-bd"/>
</dbReference>
<evidence type="ECO:0000256" key="5">
    <source>
        <dbReference type="ARBA" id="ARBA00022840"/>
    </source>
</evidence>
<dbReference type="PROSITE" id="PS50893">
    <property type="entry name" value="ABC_TRANSPORTER_2"/>
    <property type="match status" value="1"/>
</dbReference>
<dbReference type="PANTHER" id="PTHR42711:SF5">
    <property type="entry name" value="ABC TRANSPORTER ATP-BINDING PROTEIN NATA"/>
    <property type="match status" value="1"/>
</dbReference>
<dbReference type="STRING" id="693661.Arcve_1373"/>
<accession>F2KNH5</accession>
<evidence type="ECO:0000256" key="4">
    <source>
        <dbReference type="ARBA" id="ARBA00022748"/>
    </source>
</evidence>
<dbReference type="HOGENOM" id="CLU_000604_1_2_2"/>
<keyword evidence="4" id="KW-0201">Cytochrome c-type biogenesis</keyword>
<dbReference type="eggNOG" id="arCOG00194">
    <property type="taxonomic scope" value="Archaea"/>
</dbReference>
<dbReference type="GeneID" id="10394495"/>
<evidence type="ECO:0000313" key="8">
    <source>
        <dbReference type="Proteomes" id="UP000008136"/>
    </source>
</evidence>
<dbReference type="Pfam" id="PF00005">
    <property type="entry name" value="ABC_tran"/>
    <property type="match status" value="1"/>
</dbReference>
<keyword evidence="5" id="KW-0067">ATP-binding</keyword>
<keyword evidence="2" id="KW-0813">Transport</keyword>
<keyword evidence="7" id="KW-0378">Hydrolase</keyword>
<dbReference type="InterPro" id="IPR005895">
    <property type="entry name" value="ABC_transptr_haem_export_CcmA"/>
</dbReference>
<dbReference type="AlphaFoldDB" id="F2KNH5"/>
<dbReference type="GO" id="GO:0022857">
    <property type="term" value="F:transmembrane transporter activity"/>
    <property type="evidence" value="ECO:0007669"/>
    <property type="project" value="InterPro"/>
</dbReference>
<dbReference type="InterPro" id="IPR027417">
    <property type="entry name" value="P-loop_NTPase"/>
</dbReference>
<keyword evidence="8" id="KW-1185">Reference proteome</keyword>